<evidence type="ECO:0000313" key="1">
    <source>
        <dbReference type="EMBL" id="KHE40526.1"/>
    </source>
</evidence>
<dbReference type="EMBL" id="JRGF01000022">
    <property type="protein sequence ID" value="KHE40526.1"/>
    <property type="molecule type" value="Genomic_DNA"/>
</dbReference>
<comment type="caution">
    <text evidence="1">The sequence shown here is derived from an EMBL/GenBank/DDBJ whole genome shotgun (WGS) entry which is preliminary data.</text>
</comment>
<proteinExistence type="predicted"/>
<name>A0ABR4YGW4_9BACT</name>
<gene>
    <name evidence="1" type="ORF">LG35_09895</name>
</gene>
<reference evidence="1 2" key="1">
    <citation type="submission" date="2014-09" db="EMBL/GenBank/DDBJ databases">
        <title>Alistipes sp. 627, sp. nov., a novel member of the family Rikenellaceae isolated from human faeces.</title>
        <authorList>
            <person name="Shkoporov A.N."/>
            <person name="Chaplin A.V."/>
            <person name="Motuzova O.V."/>
            <person name="Kafarskaia L.I."/>
            <person name="Khokhlova E.V."/>
            <person name="Efimov B.A."/>
        </authorList>
    </citation>
    <scope>NUCLEOTIDE SEQUENCE [LARGE SCALE GENOMIC DNA]</scope>
    <source>
        <strain evidence="1 2">627</strain>
    </source>
</reference>
<accession>A0ABR4YGW4</accession>
<evidence type="ECO:0000313" key="2">
    <source>
        <dbReference type="Proteomes" id="UP000030889"/>
    </source>
</evidence>
<sequence length="86" mass="9778">MEVTGNTIRATVSTDLLRDDIIQHQKELISLLRDISGLDGTVVFDIEVKEDRSAVRPVKPEDKLAHLRSKNAALDELRRELELELE</sequence>
<dbReference type="RefSeq" id="WP_035474394.1">
    <property type="nucleotide sequence ID" value="NZ_JRGF01000022.1"/>
</dbReference>
<organism evidence="1 2">
    <name type="scientific">Alistipes inops</name>
    <dbReference type="NCBI Taxonomy" id="1501391"/>
    <lineage>
        <taxon>Bacteria</taxon>
        <taxon>Pseudomonadati</taxon>
        <taxon>Bacteroidota</taxon>
        <taxon>Bacteroidia</taxon>
        <taxon>Bacteroidales</taxon>
        <taxon>Rikenellaceae</taxon>
        <taxon>Alistipes</taxon>
    </lineage>
</organism>
<dbReference type="Proteomes" id="UP000030889">
    <property type="component" value="Unassembled WGS sequence"/>
</dbReference>
<protein>
    <submittedName>
        <fullName evidence="1">Uncharacterized protein</fullName>
    </submittedName>
</protein>
<keyword evidence="2" id="KW-1185">Reference proteome</keyword>